<gene>
    <name evidence="5" type="ORF">G7K_4002-t1</name>
</gene>
<feature type="domain" description="PIN" evidence="4">
    <location>
        <begin position="944"/>
        <end position="1080"/>
    </location>
</feature>
<dbReference type="PANTHER" id="PTHR15696:SF0">
    <property type="entry name" value="TELOMERASE-BINDING PROTEIN EST1A"/>
    <property type="match status" value="1"/>
</dbReference>
<dbReference type="SMART" id="SM00670">
    <property type="entry name" value="PINc"/>
    <property type="match status" value="1"/>
</dbReference>
<dbReference type="RefSeq" id="XP_019026074.1">
    <property type="nucleotide sequence ID" value="XM_019169403.1"/>
</dbReference>
<dbReference type="Proteomes" id="UP000033140">
    <property type="component" value="Unassembled WGS sequence"/>
</dbReference>
<dbReference type="PANTHER" id="PTHR15696">
    <property type="entry name" value="SMG-7 SUPPRESSOR WITH MORPHOLOGICAL EFFECT ON GENITALIA PROTEIN 7"/>
    <property type="match status" value="1"/>
</dbReference>
<dbReference type="Gene3D" id="1.25.40.10">
    <property type="entry name" value="Tetratricopeptide repeat domain"/>
    <property type="match status" value="1"/>
</dbReference>
<evidence type="ECO:0000313" key="6">
    <source>
        <dbReference type="Proteomes" id="UP000033140"/>
    </source>
</evidence>
<feature type="compositionally biased region" description="Basic residues" evidence="3">
    <location>
        <begin position="191"/>
        <end position="200"/>
    </location>
</feature>
<keyword evidence="1" id="KW-0866">Nonsense-mediated mRNA decay</keyword>
<dbReference type="GO" id="GO:0005697">
    <property type="term" value="C:telomerase holoenzyme complex"/>
    <property type="evidence" value="ECO:0007669"/>
    <property type="project" value="TreeGrafter"/>
</dbReference>
<dbReference type="GO" id="GO:0000184">
    <property type="term" value="P:nuclear-transcribed mRNA catabolic process, nonsense-mediated decay"/>
    <property type="evidence" value="ECO:0007669"/>
    <property type="project" value="UniProtKB-KW"/>
</dbReference>
<protein>
    <recommendedName>
        <fullName evidence="4">PIN domain-containing protein</fullName>
    </recommendedName>
</protein>
<dbReference type="Gene3D" id="3.40.50.1010">
    <property type="entry name" value="5'-nuclease"/>
    <property type="match status" value="1"/>
</dbReference>
<evidence type="ECO:0000256" key="1">
    <source>
        <dbReference type="RuleBase" id="RU369098"/>
    </source>
</evidence>
<comment type="caution">
    <text evidence="5">The sequence shown here is derived from an EMBL/GenBank/DDBJ whole genome shotgun (WGS) entry which is preliminary data.</text>
</comment>
<dbReference type="SUPFAM" id="SSF88723">
    <property type="entry name" value="PIN domain-like"/>
    <property type="match status" value="1"/>
</dbReference>
<name>A0A0E9NKF6_SAICN</name>
<reference evidence="5 6" key="1">
    <citation type="journal article" date="2011" name="J. Gen. Appl. Microbiol.">
        <title>Draft genome sequencing of the enigmatic yeast Saitoella complicata.</title>
        <authorList>
            <person name="Nishida H."/>
            <person name="Hamamoto M."/>
            <person name="Sugiyama J."/>
        </authorList>
    </citation>
    <scope>NUCLEOTIDE SEQUENCE [LARGE SCALE GENOMIC DNA]</scope>
    <source>
        <strain evidence="5 6">NRRL Y-17804</strain>
    </source>
</reference>
<feature type="compositionally biased region" description="Polar residues" evidence="3">
    <location>
        <begin position="37"/>
        <end position="61"/>
    </location>
</feature>
<evidence type="ECO:0000259" key="4">
    <source>
        <dbReference type="SMART" id="SM00670"/>
    </source>
</evidence>
<dbReference type="GO" id="GO:0004540">
    <property type="term" value="F:RNA nuclease activity"/>
    <property type="evidence" value="ECO:0007669"/>
    <property type="project" value="UniProtKB-ARBA"/>
</dbReference>
<reference evidence="5 6" key="3">
    <citation type="journal article" date="2015" name="Genome Announc.">
        <title>Draft Genome Sequence of the Archiascomycetous Yeast Saitoella complicata.</title>
        <authorList>
            <person name="Yamauchi K."/>
            <person name="Kondo S."/>
            <person name="Hamamoto M."/>
            <person name="Takahashi Y."/>
            <person name="Ogura Y."/>
            <person name="Hayashi T."/>
            <person name="Nishida H."/>
        </authorList>
    </citation>
    <scope>NUCLEOTIDE SEQUENCE [LARGE SCALE GENOMIC DNA]</scope>
    <source>
        <strain evidence="5 6">NRRL Y-17804</strain>
    </source>
</reference>
<accession>A0A0E9NKF6</accession>
<organism evidence="5 6">
    <name type="scientific">Saitoella complicata (strain BCRC 22490 / CBS 7301 / JCM 7358 / NBRC 10748 / NRRL Y-17804)</name>
    <dbReference type="NCBI Taxonomy" id="698492"/>
    <lineage>
        <taxon>Eukaryota</taxon>
        <taxon>Fungi</taxon>
        <taxon>Dikarya</taxon>
        <taxon>Ascomycota</taxon>
        <taxon>Taphrinomycotina</taxon>
        <taxon>Taphrinomycotina incertae sedis</taxon>
        <taxon>Saitoella</taxon>
    </lineage>
</organism>
<feature type="region of interest" description="Disordered" evidence="3">
    <location>
        <begin position="140"/>
        <end position="242"/>
    </location>
</feature>
<dbReference type="GO" id="GO:0042162">
    <property type="term" value="F:telomeric DNA binding"/>
    <property type="evidence" value="ECO:0007669"/>
    <property type="project" value="TreeGrafter"/>
</dbReference>
<dbReference type="InterPro" id="IPR045153">
    <property type="entry name" value="Est1/Ebs1-like"/>
</dbReference>
<dbReference type="InterPro" id="IPR011990">
    <property type="entry name" value="TPR-like_helical_dom_sf"/>
</dbReference>
<dbReference type="Pfam" id="PF10373">
    <property type="entry name" value="EST1_DNA_bind"/>
    <property type="match status" value="1"/>
</dbReference>
<evidence type="ECO:0000256" key="2">
    <source>
        <dbReference type="SAM" id="Coils"/>
    </source>
</evidence>
<comment type="function">
    <text evidence="1">Plays a role in nonsense-mediated mRNA decay.</text>
</comment>
<dbReference type="InterPro" id="IPR018834">
    <property type="entry name" value="DNA/RNA-bd_Est1-type"/>
</dbReference>
<feature type="compositionally biased region" description="Polar residues" evidence="3">
    <location>
        <begin position="232"/>
        <end position="242"/>
    </location>
</feature>
<evidence type="ECO:0000256" key="3">
    <source>
        <dbReference type="SAM" id="MobiDB-lite"/>
    </source>
</evidence>
<feature type="region of interest" description="Disordered" evidence="3">
    <location>
        <begin position="1"/>
        <end position="124"/>
    </location>
</feature>
<dbReference type="InterPro" id="IPR002716">
    <property type="entry name" value="PIN_dom"/>
</dbReference>
<keyword evidence="2" id="KW-0175">Coiled coil</keyword>
<keyword evidence="6" id="KW-1185">Reference proteome</keyword>
<feature type="coiled-coil region" evidence="2">
    <location>
        <begin position="885"/>
        <end position="912"/>
    </location>
</feature>
<dbReference type="FunFam" id="1.25.40.10:FF:000202">
    <property type="entry name" value="Unplaced genomic scaffold supercont1.7, whole genome shotgun sequence"/>
    <property type="match status" value="1"/>
</dbReference>
<evidence type="ECO:0000313" key="5">
    <source>
        <dbReference type="EMBL" id="GAO49865.1"/>
    </source>
</evidence>
<dbReference type="OrthoDB" id="2017974at2759"/>
<feature type="compositionally biased region" description="Basic and acidic residues" evidence="3">
    <location>
        <begin position="201"/>
        <end position="230"/>
    </location>
</feature>
<dbReference type="AlphaFoldDB" id="A0A0E9NKF6"/>
<dbReference type="CDD" id="cd09880">
    <property type="entry name" value="PIN_Smg5-6-like"/>
    <property type="match status" value="1"/>
</dbReference>
<reference evidence="5 6" key="2">
    <citation type="journal article" date="2014" name="J. Gen. Appl. Microbiol.">
        <title>The early diverging ascomycetous budding yeast Saitoella complicata has three histone deacetylases belonging to the Clr6, Hos2, and Rpd3 lineages.</title>
        <authorList>
            <person name="Nishida H."/>
            <person name="Matsumoto T."/>
            <person name="Kondo S."/>
            <person name="Hamamoto M."/>
            <person name="Yoshikawa H."/>
        </authorList>
    </citation>
    <scope>NUCLEOTIDE SEQUENCE [LARGE SCALE GENOMIC DNA]</scope>
    <source>
        <strain evidence="5 6">NRRL Y-17804</strain>
    </source>
</reference>
<dbReference type="InterPro" id="IPR029060">
    <property type="entry name" value="PIN-like_dom_sf"/>
</dbReference>
<dbReference type="Pfam" id="PF13638">
    <property type="entry name" value="PIN_4"/>
    <property type="match status" value="1"/>
</dbReference>
<sequence length="1119" mass="125120">MEISNAIVKAQRATHRRSNERKQLADPPRPSTGGSSGATAQQDLKVSAEPTGTGTAQMTGNQKEDTGRPVHQGPSAMRSARNRGAVALPFAPPGFRAHLSTKPRNQDRHIPSRQRQLAPVDPDFDRSLPILLNDVNSAQDPGALATLDTKRPTPATKPIGKLFNPSTDAVPMMKRAHAVEQPATQEDKLGRKGSSRKRGDKSREGSGKERSRSERKKVERKDSRLWDPETTRPGTNSTSSGLLQHMVANSDTNREGGKIFLLKKSDGTLRKSDDVDQNLHNGDESVVKRAQSYTFTHDQMVTTIREVHDELSKLEGHVIAEDAKRLREDFEGDEETAQVDHAKWQALAAAHTSLAHVYYAFLSTSQHPAAGVSIRRLASKHAIPGRLWRHAILSLLELFRHRLPALLEHMLSFLYFAYDLMTTLLETIPIFRNTWLECLGDLARYRMAIEENVEEDRETWRGVARMWYYRASKKEPAVGRLYHHLAVLVPPGEGSRMEQLFYYSRSLIVAHPFSSSRESMLALFNPEYVQMQMDNSLDDQPASAKFSDLHRMLFGSVQLDDFELAVDDLVALLDEHQTWQPDGTKMAIANIAALFQYGKRDSVLRRLVKEGRKERETEIEISAVAHDLPGSDEVVLPTLTAADNENQEHLAPFGNDQGSPSSAFKKLAIAEQDENTTVNEIVFQKATQLLVSVLTLALTTGTSDVYPHVHVMLTFFTHVLSYHTVASALEDKLPWEAIAYFLTDAMQAVEDEGVVGAEFPQGAGTPLAEDWVMRGMDWSRKMFPSEWFNDFEDEHDVEERCLDDDDDAEAYRTERIAWLALRLCRVVDALQYHPEKREFSVSETFLLRKQVLAEAATLESFRDRTTSAEDVSDDDDYFFDADGQESDEELNAEAESEELRELKQRRRELKAMLSEQRKPVRDRAAATTNTIGQDKDVVVKPGQTKLIFDTNLLVSNLDLFKLALQTGNWTIIVPLVVITELDGLKNNPPPLGDAARDAIHTIEAALAAWQLKVLTARGNALTNLSFRSEQLDEGYATTEERRKTLDDRIIDAVRAQLAVGPTNDEVEKAVLVTGDRNMRVIAKARGVTPITGAALSKIMSGDASATSSKRSRKKRIDGT</sequence>
<dbReference type="SUPFAM" id="SSF48452">
    <property type="entry name" value="TPR-like"/>
    <property type="match status" value="1"/>
</dbReference>
<dbReference type="EMBL" id="BACD03000026">
    <property type="protein sequence ID" value="GAO49865.1"/>
    <property type="molecule type" value="Genomic_DNA"/>
</dbReference>
<dbReference type="OMA" id="LWSHAFY"/>
<dbReference type="STRING" id="698492.A0A0E9NKF6"/>
<proteinExistence type="predicted"/>
<dbReference type="GO" id="GO:0070034">
    <property type="term" value="F:telomerase RNA binding"/>
    <property type="evidence" value="ECO:0007669"/>
    <property type="project" value="TreeGrafter"/>
</dbReference>